<organism evidence="3 4">
    <name type="scientific">Halomonas tibetensis</name>
    <dbReference type="NCBI Taxonomy" id="2259590"/>
    <lineage>
        <taxon>Bacteria</taxon>
        <taxon>Pseudomonadati</taxon>
        <taxon>Pseudomonadota</taxon>
        <taxon>Gammaproteobacteria</taxon>
        <taxon>Oceanospirillales</taxon>
        <taxon>Halomonadaceae</taxon>
        <taxon>Halomonas</taxon>
    </lineage>
</organism>
<evidence type="ECO:0000313" key="3">
    <source>
        <dbReference type="EMBL" id="MFC2993120.1"/>
    </source>
</evidence>
<reference evidence="4" key="1">
    <citation type="journal article" date="2019" name="Int. J. Syst. Evol. Microbiol.">
        <title>The Global Catalogue of Microorganisms (GCM) 10K type strain sequencing project: providing services to taxonomists for standard genome sequencing and annotation.</title>
        <authorList>
            <consortium name="The Broad Institute Genomics Platform"/>
            <consortium name="The Broad Institute Genome Sequencing Center for Infectious Disease"/>
            <person name="Wu L."/>
            <person name="Ma J."/>
        </authorList>
    </citation>
    <scope>NUCLEOTIDE SEQUENCE [LARGE SCALE GENOMIC DNA]</scope>
    <source>
        <strain evidence="4">KCTC 52660</strain>
    </source>
</reference>
<evidence type="ECO:0000256" key="1">
    <source>
        <dbReference type="SAM" id="MobiDB-lite"/>
    </source>
</evidence>
<sequence>MRYPVNLLMKSMLKFTTRLFSVATFFMMSASLSGCGLFSDADEKFLFGDTRKPDALEYEYRALANELHSTKPCYLIHPQSLSRGGFGPVGNQVSLLRSRCFAAVAESSGDERLCDKVRSASTLFSSGANLNAESCRRTARLNHDRRIKSVVSYRLDVPQIVSLSGYDEEEIDAYLVSEGRFSSLEVAMRYRRDQSSTYWNEVKMTLLHTEEFFDRIVHMPGFGTSDDQRKMNALGWNPRQQRLWTPPDERTHSAPEIRLPAQSEG</sequence>
<feature type="signal peptide" evidence="2">
    <location>
        <begin position="1"/>
        <end position="34"/>
    </location>
</feature>
<feature type="chain" id="PRO_5046673146" description="Lipoprotein" evidence="2">
    <location>
        <begin position="35"/>
        <end position="265"/>
    </location>
</feature>
<comment type="caution">
    <text evidence="3">The sequence shown here is derived from an EMBL/GenBank/DDBJ whole genome shotgun (WGS) entry which is preliminary data.</text>
</comment>
<evidence type="ECO:0008006" key="5">
    <source>
        <dbReference type="Google" id="ProtNLM"/>
    </source>
</evidence>
<gene>
    <name evidence="3" type="ORF">ACFODV_13905</name>
</gene>
<name>A0ABV7B753_9GAMM</name>
<proteinExistence type="predicted"/>
<dbReference type="Proteomes" id="UP001595386">
    <property type="component" value="Unassembled WGS sequence"/>
</dbReference>
<evidence type="ECO:0000256" key="2">
    <source>
        <dbReference type="SAM" id="SignalP"/>
    </source>
</evidence>
<keyword evidence="2" id="KW-0732">Signal</keyword>
<evidence type="ECO:0000313" key="4">
    <source>
        <dbReference type="Proteomes" id="UP001595386"/>
    </source>
</evidence>
<feature type="region of interest" description="Disordered" evidence="1">
    <location>
        <begin position="236"/>
        <end position="265"/>
    </location>
</feature>
<accession>A0ABV7B753</accession>
<keyword evidence="4" id="KW-1185">Reference proteome</keyword>
<protein>
    <recommendedName>
        <fullName evidence="5">Lipoprotein</fullName>
    </recommendedName>
</protein>
<dbReference type="EMBL" id="JBHRSQ010000018">
    <property type="protein sequence ID" value="MFC2993120.1"/>
    <property type="molecule type" value="Genomic_DNA"/>
</dbReference>
<dbReference type="PROSITE" id="PS51257">
    <property type="entry name" value="PROKAR_LIPOPROTEIN"/>
    <property type="match status" value="1"/>
</dbReference>